<feature type="transmembrane region" description="Helical" evidence="2">
    <location>
        <begin position="532"/>
        <end position="550"/>
    </location>
</feature>
<feature type="transmembrane region" description="Helical" evidence="2">
    <location>
        <begin position="915"/>
        <end position="939"/>
    </location>
</feature>
<dbReference type="Gene3D" id="1.20.1640.10">
    <property type="entry name" value="Multidrug efflux transporter AcrB transmembrane domain"/>
    <property type="match status" value="2"/>
</dbReference>
<feature type="transmembrane region" description="Helical" evidence="2">
    <location>
        <begin position="467"/>
        <end position="495"/>
    </location>
</feature>
<evidence type="ECO:0000313" key="3">
    <source>
        <dbReference type="EMBL" id="GAK37567.1"/>
    </source>
</evidence>
<dbReference type="EMBL" id="BAJS01000023">
    <property type="protein sequence ID" value="GAK37567.1"/>
    <property type="molecule type" value="Genomic_DNA"/>
</dbReference>
<keyword evidence="4" id="KW-1185">Reference proteome</keyword>
<feature type="transmembrane region" description="Helical" evidence="2">
    <location>
        <begin position="339"/>
        <end position="358"/>
    </location>
</feature>
<protein>
    <submittedName>
        <fullName evidence="3">Acriflavin resistance protein</fullName>
    </submittedName>
</protein>
<dbReference type="PANTHER" id="PTHR32063">
    <property type="match status" value="1"/>
</dbReference>
<dbReference type="Gene3D" id="3.30.70.1320">
    <property type="entry name" value="Multidrug efflux transporter AcrB pore domain like"/>
    <property type="match status" value="1"/>
</dbReference>
<keyword evidence="2" id="KW-1133">Transmembrane helix</keyword>
<dbReference type="InterPro" id="IPR027463">
    <property type="entry name" value="AcrB_DN_DC_subdom"/>
</dbReference>
<feature type="coiled-coil region" evidence="1">
    <location>
        <begin position="149"/>
        <end position="176"/>
    </location>
</feature>
<dbReference type="SUPFAM" id="SSF82866">
    <property type="entry name" value="Multidrug efflux transporter AcrB transmembrane domain"/>
    <property type="match status" value="2"/>
</dbReference>
<evidence type="ECO:0000256" key="2">
    <source>
        <dbReference type="SAM" id="Phobius"/>
    </source>
</evidence>
<dbReference type="InterPro" id="IPR001036">
    <property type="entry name" value="Acrflvin-R"/>
</dbReference>
<feature type="transmembrane region" description="Helical" evidence="2">
    <location>
        <begin position="863"/>
        <end position="882"/>
    </location>
</feature>
<proteinExistence type="predicted"/>
<feature type="transmembrane region" description="Helical" evidence="2">
    <location>
        <begin position="391"/>
        <end position="415"/>
    </location>
</feature>
<feature type="transmembrane region" description="Helical" evidence="2">
    <location>
        <begin position="12"/>
        <end position="34"/>
    </location>
</feature>
<dbReference type="AlphaFoldDB" id="A0A069D5B2"/>
<keyword evidence="1" id="KW-0175">Coiled coil</keyword>
<dbReference type="Gene3D" id="3.30.70.1430">
    <property type="entry name" value="Multidrug efflux transporter AcrB pore domain"/>
    <property type="match status" value="2"/>
</dbReference>
<organism evidence="3 4">
    <name type="scientific">Bacteroides graminisolvens DSM 19988 = JCM 15093</name>
    <dbReference type="NCBI Taxonomy" id="1121097"/>
    <lineage>
        <taxon>Bacteria</taxon>
        <taxon>Pseudomonadati</taxon>
        <taxon>Bacteroidota</taxon>
        <taxon>Bacteroidia</taxon>
        <taxon>Bacteroidales</taxon>
        <taxon>Bacteroidaceae</taxon>
        <taxon>Bacteroides</taxon>
    </lineage>
</organism>
<dbReference type="Pfam" id="PF00873">
    <property type="entry name" value="ACR_tran"/>
    <property type="match status" value="1"/>
</dbReference>
<feature type="transmembrane region" description="Helical" evidence="2">
    <location>
        <begin position="365"/>
        <end position="385"/>
    </location>
</feature>
<evidence type="ECO:0000313" key="4">
    <source>
        <dbReference type="Proteomes" id="UP000027601"/>
    </source>
</evidence>
<dbReference type="SUPFAM" id="SSF82693">
    <property type="entry name" value="Multidrug efflux transporter AcrB pore domain, PN1, PN2, PC1 and PC2 subdomains"/>
    <property type="match status" value="3"/>
</dbReference>
<dbReference type="GO" id="GO:0042910">
    <property type="term" value="F:xenobiotic transmembrane transporter activity"/>
    <property type="evidence" value="ECO:0007669"/>
    <property type="project" value="TreeGrafter"/>
</dbReference>
<gene>
    <name evidence="3" type="ORF">JCM15093_2824</name>
</gene>
<feature type="transmembrane region" description="Helical" evidence="2">
    <location>
        <begin position="993"/>
        <end position="1017"/>
    </location>
</feature>
<dbReference type="STRING" id="1121097.GCA_000428125_01450"/>
<name>A0A069D5B2_9BACE</name>
<dbReference type="PRINTS" id="PR00702">
    <property type="entry name" value="ACRIFLAVINRP"/>
</dbReference>
<dbReference type="OrthoDB" id="9798415at2"/>
<feature type="transmembrane region" description="Helical" evidence="2">
    <location>
        <begin position="889"/>
        <end position="909"/>
    </location>
</feature>
<comment type="caution">
    <text evidence="3">The sequence shown here is derived from an EMBL/GenBank/DDBJ whole genome shotgun (WGS) entry which is preliminary data.</text>
</comment>
<dbReference type="RefSeq" id="WP_024997210.1">
    <property type="nucleotide sequence ID" value="NZ_BAJS01000023.1"/>
</dbReference>
<dbReference type="Proteomes" id="UP000027601">
    <property type="component" value="Unassembled WGS sequence"/>
</dbReference>
<feature type="transmembrane region" description="Helical" evidence="2">
    <location>
        <begin position="435"/>
        <end position="455"/>
    </location>
</feature>
<feature type="transmembrane region" description="Helical" evidence="2">
    <location>
        <begin position="965"/>
        <end position="981"/>
    </location>
</feature>
<keyword evidence="2" id="KW-0812">Transmembrane</keyword>
<evidence type="ECO:0000256" key="1">
    <source>
        <dbReference type="SAM" id="Coils"/>
    </source>
</evidence>
<dbReference type="Gene3D" id="3.30.70.1440">
    <property type="entry name" value="Multidrug efflux transporter AcrB pore domain"/>
    <property type="match status" value="1"/>
</dbReference>
<keyword evidence="2" id="KW-0472">Membrane</keyword>
<dbReference type="Gene3D" id="3.30.2090.10">
    <property type="entry name" value="Multidrug efflux transporter AcrB TolC docking domain, DN and DC subdomains"/>
    <property type="match status" value="2"/>
</dbReference>
<dbReference type="SUPFAM" id="SSF82714">
    <property type="entry name" value="Multidrug efflux transporter AcrB TolC docking domain, DN and DC subdomains"/>
    <property type="match status" value="2"/>
</dbReference>
<sequence length="1032" mass="115107">MKKKLGFIEWAIRYRQIVILITTLLVGFGVYGLYMMPKQEFPSFTVRQGLVVAVYPGATSDEIEEQVTKPLENFIFSYKEVKKRKTYSRSRDGIVFINVELNDNVKNKDEFWSKFKHGVEQFKSSLPAGVLALQVNDDFGETAAILITLESDQKTYRELERYLEGLEDKLRTVDAVANLRRYGLQKEQISVYLDQKKLSMYGIDANTMGLNLLTQGFTTMSGEVDNKAYVAPIHIARSYNRDRDIAEQIVYSDPSGHVIRLKDVARITREYPDPDSYIRNNGKKCILLSMEMRQGNNIVQMGKEVDQILEAYKQSLPQEVKMYKITDQAQVVGDSVSTFLKELLIAIVAVILVVMALMPLKVASVAASTIPISIFISLGLFYAFGIELNTVTLAALIVTLGMIVDNSIVIIDAYLEKIGEGVSRWHAAIASAREFLKSIFSATLAISITFVPFLLTTKGMMNDFLQSFPWAISLILGISLLVAVLLVPFMQYYFIRKGLKTDAKKNKKSFLDVIQAKYDQLLDLCFRWPKTTLGLGVASVVFGVLLFGQLPQKLMPIAERNQFAVEFYLPAGTAIEQTAAVADSMESILRKDKRVVSVTSFIGEGSPRFHTSYAPQLPGNNFAQFIVNTQGNEATVELLDEYADKYTDYFPNARLRFKQLDYSEAASPIEVRVSGDSLTDLKAAAQVVMKRLKAMPDLRMVRTNFEDPLPGVRIRLDEDEATRLGVNRTFLAMNMATNFGDGMPLTTVWEKDYPVKVVLKTDKNGKEADYNDVPDVYVPVWGGASYVPLRQVAKVESDWTEGQIVRRNGVRTLSITAEVARNVNITSATQEVQKAMKELSLPEGTTLSYGGDLESDAETLPQIIGALAIAIVIIFFILLFHFRRINMALLIMAAITLTLLGAALGIWLVGVDVSVTAVLGIISLMGILVRNGIIMLDYAEELRQVHKMSVFDAALQAGKRRMRPIFLTSAAASMGVVPMILGKSSLWMPMGTVIFFGTLISMVLVVTVLPVAYWMLFRKADRKGVQRMAANS</sequence>
<dbReference type="PANTHER" id="PTHR32063:SF18">
    <property type="entry name" value="CATION EFFLUX SYSTEM PROTEIN"/>
    <property type="match status" value="1"/>
</dbReference>
<accession>A0A069D5B2</accession>
<dbReference type="GO" id="GO:0005886">
    <property type="term" value="C:plasma membrane"/>
    <property type="evidence" value="ECO:0007669"/>
    <property type="project" value="TreeGrafter"/>
</dbReference>
<reference evidence="3 4" key="1">
    <citation type="journal article" date="2015" name="Microbes Environ.">
        <title>Distribution and evolution of nitrogen fixation genes in the phylum bacteroidetes.</title>
        <authorList>
            <person name="Inoue J."/>
            <person name="Oshima K."/>
            <person name="Suda W."/>
            <person name="Sakamoto M."/>
            <person name="Iino T."/>
            <person name="Noda S."/>
            <person name="Hongoh Y."/>
            <person name="Hattori M."/>
            <person name="Ohkuma M."/>
        </authorList>
    </citation>
    <scope>NUCLEOTIDE SEQUENCE [LARGE SCALE GENOMIC DNA]</scope>
    <source>
        <strain evidence="3 4">JCM 15093</strain>
    </source>
</reference>
<dbReference type="eggNOG" id="COG0841">
    <property type="taxonomic scope" value="Bacteria"/>
</dbReference>